<sequence length="273" mass="28879">CSLTEGAGGKHEVPSIDAASLIAASVMAAPCALALSKLVYPEVEESKFRSPEGVELTCGDAQNLLEAASSGAAVSVKLVANIGANLIAFLALLAFINAALSWLGAMVGVQELSFQLICSYALRPVAFLMGVAWEDCPVVAELLGIKLFLNEFVAYQGLSQYKQRRLSGAEEWVGPKKQWISVSVPVPSPGMASWPSAPCPLAASMAPRRKSDFSQIVLRALCTGTCVSLVNACVAGILYVPRGIAADCRTLLNATLSNSSFEVYQCCRQAFQR</sequence>
<dbReference type="GeneTree" id="ENSGT00390000016025"/>
<dbReference type="PANTHER" id="PTHR10590">
    <property type="entry name" value="SODIUM/NUCLEOSIDE COTRANSPORTER"/>
    <property type="match status" value="1"/>
</dbReference>
<feature type="transmembrane region" description="Helical" evidence="1">
    <location>
        <begin position="78"/>
        <end position="100"/>
    </location>
</feature>
<reference evidence="3" key="3">
    <citation type="submission" date="2025-09" db="UniProtKB">
        <authorList>
            <consortium name="Ensembl"/>
        </authorList>
    </citation>
    <scope>IDENTIFICATION</scope>
    <source>
        <strain evidence="3">Boxer</strain>
    </source>
</reference>
<dbReference type="Pfam" id="PF07662">
    <property type="entry name" value="Nucleos_tra2_C"/>
    <property type="match status" value="1"/>
</dbReference>
<dbReference type="PANTHER" id="PTHR10590:SF16">
    <property type="entry name" value="SODIUM_NUCLEOSIDE COTRANSPORTER 1"/>
    <property type="match status" value="1"/>
</dbReference>
<name>A0A8I3MH80_CANLF</name>
<dbReference type="InterPro" id="IPR011657">
    <property type="entry name" value="CNT_C_dom"/>
</dbReference>
<dbReference type="OrthoDB" id="6075923at2759"/>
<keyword evidence="1" id="KW-0812">Transmembrane</keyword>
<protein>
    <recommendedName>
        <fullName evidence="2">Concentrative nucleoside transporter C-terminal domain-containing protein</fullName>
    </recommendedName>
</protein>
<feature type="domain" description="Concentrative nucleoside transporter C-terminal" evidence="2">
    <location>
        <begin position="21"/>
        <end position="236"/>
    </location>
</feature>
<evidence type="ECO:0000313" key="3">
    <source>
        <dbReference type="Ensembl" id="ENSCAFP00845004406.1"/>
    </source>
</evidence>
<dbReference type="Proteomes" id="UP000805418">
    <property type="component" value="Chromosome 3"/>
</dbReference>
<organism evidence="3 4">
    <name type="scientific">Canis lupus familiaris</name>
    <name type="common">Dog</name>
    <name type="synonym">Canis familiaris</name>
    <dbReference type="NCBI Taxonomy" id="9615"/>
    <lineage>
        <taxon>Eukaryota</taxon>
        <taxon>Metazoa</taxon>
        <taxon>Chordata</taxon>
        <taxon>Craniata</taxon>
        <taxon>Vertebrata</taxon>
        <taxon>Euteleostomi</taxon>
        <taxon>Mammalia</taxon>
        <taxon>Eutheria</taxon>
        <taxon>Laurasiatheria</taxon>
        <taxon>Carnivora</taxon>
        <taxon>Caniformia</taxon>
        <taxon>Canidae</taxon>
        <taxon>Canis</taxon>
    </lineage>
</organism>
<dbReference type="Ensembl" id="ENSCAFT00845005552.1">
    <property type="protein sequence ID" value="ENSCAFP00845004406.1"/>
    <property type="gene ID" value="ENSCAFG00845003154.1"/>
</dbReference>
<evidence type="ECO:0000256" key="1">
    <source>
        <dbReference type="SAM" id="Phobius"/>
    </source>
</evidence>
<dbReference type="GO" id="GO:0016020">
    <property type="term" value="C:membrane"/>
    <property type="evidence" value="ECO:0007669"/>
    <property type="project" value="InterPro"/>
</dbReference>
<keyword evidence="1" id="KW-0472">Membrane</keyword>
<proteinExistence type="predicted"/>
<keyword evidence="4" id="KW-1185">Reference proteome</keyword>
<evidence type="ECO:0000313" key="4">
    <source>
        <dbReference type="Proteomes" id="UP000805418"/>
    </source>
</evidence>
<dbReference type="InterPro" id="IPR008276">
    <property type="entry name" value="C_nuclsd_transpt"/>
</dbReference>
<keyword evidence="1" id="KW-1133">Transmembrane helix</keyword>
<reference evidence="3" key="2">
    <citation type="submission" date="2025-08" db="UniProtKB">
        <authorList>
            <consortium name="Ensembl"/>
        </authorList>
    </citation>
    <scope>IDENTIFICATION</scope>
    <source>
        <strain evidence="3">Boxer</strain>
    </source>
</reference>
<accession>A0A8I3MH80</accession>
<dbReference type="GO" id="GO:0005337">
    <property type="term" value="F:nucleoside transmembrane transporter activity"/>
    <property type="evidence" value="ECO:0007669"/>
    <property type="project" value="InterPro"/>
</dbReference>
<reference evidence="3" key="1">
    <citation type="submission" date="2020-03" db="EMBL/GenBank/DDBJ databases">
        <title>Long-read based genome assembly of a Labrador retriever dog.</title>
        <authorList>
            <person name="Eory L."/>
            <person name="Zhang W."/>
            <person name="Schoenebeck J."/>
        </authorList>
    </citation>
    <scope>NUCLEOTIDE SEQUENCE [LARGE SCALE GENOMIC DNA]</scope>
    <source>
        <strain evidence="3">Labrador retriever</strain>
    </source>
</reference>
<dbReference type="AlphaFoldDB" id="A0A8I3MH80"/>
<evidence type="ECO:0000259" key="2">
    <source>
        <dbReference type="Pfam" id="PF07662"/>
    </source>
</evidence>